<proteinExistence type="predicted"/>
<reference evidence="1" key="1">
    <citation type="submission" date="2019-05" db="EMBL/GenBank/DDBJ databases">
        <authorList>
            <consortium name="Pathogen Informatics"/>
        </authorList>
    </citation>
    <scope>NUCLEOTIDE SEQUENCE [LARGE SCALE GENOMIC DNA]</scope>
    <source>
        <strain evidence="1">NCTC12965</strain>
    </source>
</reference>
<dbReference type="AlphaFoldDB" id="A0A4U9TCW2"/>
<gene>
    <name evidence="1" type="ORF">NCTC12965_00260</name>
</gene>
<organism evidence="1">
    <name type="scientific">Serratia fonticola</name>
    <dbReference type="NCBI Taxonomy" id="47917"/>
    <lineage>
        <taxon>Bacteria</taxon>
        <taxon>Pseudomonadati</taxon>
        <taxon>Pseudomonadota</taxon>
        <taxon>Gammaproteobacteria</taxon>
        <taxon>Enterobacterales</taxon>
        <taxon>Yersiniaceae</taxon>
        <taxon>Serratia</taxon>
    </lineage>
</organism>
<accession>A0A4U9TCW2</accession>
<protein>
    <submittedName>
        <fullName evidence="1">Uncharacterized protein</fullName>
    </submittedName>
</protein>
<sequence length="119" mass="12322">MAPPEGSEGDALDVFAAQGRQGGAGGIPLGQDCAFRFCQYGTTDFLAIATGDIHQDQGGLQWRQARVERGIFCIAASVNLAVFGFQRYAAMGSAVRGMAAVAASRAAFASSSSSVSWKP</sequence>
<dbReference type="EMBL" id="CABEEZ010000014">
    <property type="protein sequence ID" value="VTR16783.1"/>
    <property type="molecule type" value="Genomic_DNA"/>
</dbReference>
<evidence type="ECO:0000313" key="1">
    <source>
        <dbReference type="EMBL" id="VTR16783.1"/>
    </source>
</evidence>
<name>A0A4U9TCW2_SERFO</name>